<feature type="chain" id="PRO_5004656026" description="Adenosine deaminase" evidence="11">
    <location>
        <begin position="18"/>
        <end position="504"/>
    </location>
</feature>
<dbReference type="InterPro" id="IPR006330">
    <property type="entry name" value="Ado/ade_deaminase"/>
</dbReference>
<dbReference type="GO" id="GO:0046872">
    <property type="term" value="F:metal ion binding"/>
    <property type="evidence" value="ECO:0007669"/>
    <property type="project" value="UniProtKB-KW"/>
</dbReference>
<evidence type="ECO:0000313" key="15">
    <source>
        <dbReference type="Proteomes" id="UP000030742"/>
    </source>
</evidence>
<gene>
    <name evidence="14" type="ORF">D910_08194</name>
</gene>
<dbReference type="NCBIfam" id="TIGR01431">
    <property type="entry name" value="adm_rel"/>
    <property type="match status" value="1"/>
</dbReference>
<keyword evidence="6" id="KW-0964">Secreted</keyword>
<evidence type="ECO:0000256" key="9">
    <source>
        <dbReference type="ARBA" id="ARBA00022801"/>
    </source>
</evidence>
<accession>U4UAD0</accession>
<dbReference type="InterPro" id="IPR032466">
    <property type="entry name" value="Metal_Hydrolase"/>
</dbReference>
<evidence type="ECO:0000259" key="12">
    <source>
        <dbReference type="Pfam" id="PF00962"/>
    </source>
</evidence>
<feature type="signal peptide" evidence="11">
    <location>
        <begin position="1"/>
        <end position="17"/>
    </location>
</feature>
<dbReference type="PANTHER" id="PTHR11409:SF39">
    <property type="entry name" value="ADENOSINE DEAMINASE 2"/>
    <property type="match status" value="1"/>
</dbReference>
<evidence type="ECO:0000256" key="1">
    <source>
        <dbReference type="ARBA" id="ARBA00001947"/>
    </source>
</evidence>
<keyword evidence="7" id="KW-0479">Metal-binding</keyword>
<comment type="cofactor">
    <cofactor evidence="1">
        <name>Zn(2+)</name>
        <dbReference type="ChEBI" id="CHEBI:29105"/>
    </cofactor>
</comment>
<evidence type="ECO:0000256" key="5">
    <source>
        <dbReference type="ARBA" id="ARBA00018099"/>
    </source>
</evidence>
<dbReference type="GO" id="GO:0004000">
    <property type="term" value="F:adenosine deaminase activity"/>
    <property type="evidence" value="ECO:0007669"/>
    <property type="project" value="InterPro"/>
</dbReference>
<keyword evidence="9" id="KW-0378">Hydrolase</keyword>
<evidence type="ECO:0000256" key="6">
    <source>
        <dbReference type="ARBA" id="ARBA00022525"/>
    </source>
</evidence>
<dbReference type="FunFam" id="3.20.20.140:FF:000017">
    <property type="entry name" value="Adenosine deaminase 2"/>
    <property type="match status" value="1"/>
</dbReference>
<evidence type="ECO:0000256" key="11">
    <source>
        <dbReference type="SAM" id="SignalP"/>
    </source>
</evidence>
<keyword evidence="8 11" id="KW-0732">Signal</keyword>
<organism evidence="14 15">
    <name type="scientific">Dendroctonus ponderosae</name>
    <name type="common">Mountain pine beetle</name>
    <dbReference type="NCBI Taxonomy" id="77166"/>
    <lineage>
        <taxon>Eukaryota</taxon>
        <taxon>Metazoa</taxon>
        <taxon>Ecdysozoa</taxon>
        <taxon>Arthropoda</taxon>
        <taxon>Hexapoda</taxon>
        <taxon>Insecta</taxon>
        <taxon>Pterygota</taxon>
        <taxon>Neoptera</taxon>
        <taxon>Endopterygota</taxon>
        <taxon>Coleoptera</taxon>
        <taxon>Polyphaga</taxon>
        <taxon>Cucujiformia</taxon>
        <taxon>Curculionidae</taxon>
        <taxon>Scolytinae</taxon>
        <taxon>Dendroctonus</taxon>
    </lineage>
</organism>
<proteinExistence type="inferred from homology"/>
<dbReference type="Proteomes" id="UP000030742">
    <property type="component" value="Unassembled WGS sequence"/>
</dbReference>
<name>U4UAD0_DENPD</name>
<dbReference type="CDD" id="cd01321">
    <property type="entry name" value="ADGF"/>
    <property type="match status" value="1"/>
</dbReference>
<dbReference type="AlphaFoldDB" id="U4UAD0"/>
<reference evidence="14 15" key="1">
    <citation type="journal article" date="2013" name="Genome Biol.">
        <title>Draft genome of the mountain pine beetle, Dendroctonus ponderosae Hopkins, a major forest pest.</title>
        <authorList>
            <person name="Keeling C.I."/>
            <person name="Yuen M.M."/>
            <person name="Liao N.Y."/>
            <person name="Docking T.R."/>
            <person name="Chan S.K."/>
            <person name="Taylor G.A."/>
            <person name="Palmquist D.L."/>
            <person name="Jackman S.D."/>
            <person name="Nguyen A."/>
            <person name="Li M."/>
            <person name="Henderson H."/>
            <person name="Janes J.K."/>
            <person name="Zhao Y."/>
            <person name="Pandoh P."/>
            <person name="Moore R."/>
            <person name="Sperling F.A."/>
            <person name="Huber D.P."/>
            <person name="Birol I."/>
            <person name="Jones S.J."/>
            <person name="Bohlmann J."/>
        </authorList>
    </citation>
    <scope>NUCLEOTIDE SEQUENCE</scope>
</reference>
<dbReference type="InterPro" id="IPR013659">
    <property type="entry name" value="A_deaminase_N"/>
</dbReference>
<evidence type="ECO:0000256" key="4">
    <source>
        <dbReference type="ARBA" id="ARBA00012784"/>
    </source>
</evidence>
<dbReference type="PANTHER" id="PTHR11409">
    <property type="entry name" value="ADENOSINE DEAMINASE"/>
    <property type="match status" value="1"/>
</dbReference>
<dbReference type="Pfam" id="PF00962">
    <property type="entry name" value="A_deaminase"/>
    <property type="match status" value="1"/>
</dbReference>
<evidence type="ECO:0000256" key="7">
    <source>
        <dbReference type="ARBA" id="ARBA00022723"/>
    </source>
</evidence>
<dbReference type="GO" id="GO:0046103">
    <property type="term" value="P:inosine biosynthetic process"/>
    <property type="evidence" value="ECO:0007669"/>
    <property type="project" value="TreeGrafter"/>
</dbReference>
<protein>
    <recommendedName>
        <fullName evidence="5">Adenosine deaminase</fullName>
        <ecNumber evidence="4">3.5.4.4</ecNumber>
    </recommendedName>
</protein>
<evidence type="ECO:0000256" key="8">
    <source>
        <dbReference type="ARBA" id="ARBA00022729"/>
    </source>
</evidence>
<dbReference type="Pfam" id="PF08451">
    <property type="entry name" value="A_deaminase_N"/>
    <property type="match status" value="1"/>
</dbReference>
<dbReference type="InterPro" id="IPR001365">
    <property type="entry name" value="A_deaminase_dom"/>
</dbReference>
<dbReference type="EMBL" id="KB632260">
    <property type="protein sequence ID" value="ERL90849.1"/>
    <property type="molecule type" value="Genomic_DNA"/>
</dbReference>
<evidence type="ECO:0000256" key="3">
    <source>
        <dbReference type="ARBA" id="ARBA00006083"/>
    </source>
</evidence>
<dbReference type="STRING" id="77166.U4UAD0"/>
<dbReference type="GO" id="GO:0005615">
    <property type="term" value="C:extracellular space"/>
    <property type="evidence" value="ECO:0007669"/>
    <property type="project" value="InterPro"/>
</dbReference>
<evidence type="ECO:0000256" key="10">
    <source>
        <dbReference type="ARBA" id="ARBA00047764"/>
    </source>
</evidence>
<feature type="domain" description="Adenosine deaminase" evidence="12">
    <location>
        <begin position="194"/>
        <end position="476"/>
    </location>
</feature>
<dbReference type="SUPFAM" id="SSF51556">
    <property type="entry name" value="Metallo-dependent hydrolases"/>
    <property type="match status" value="1"/>
</dbReference>
<evidence type="ECO:0000259" key="13">
    <source>
        <dbReference type="Pfam" id="PF08451"/>
    </source>
</evidence>
<evidence type="ECO:0000313" key="14">
    <source>
        <dbReference type="EMBL" id="ERL90849.1"/>
    </source>
</evidence>
<feature type="domain" description="Adenosine/AMP deaminase N-terminal" evidence="13">
    <location>
        <begin position="30"/>
        <end position="103"/>
    </location>
</feature>
<dbReference type="OrthoDB" id="7202371at2759"/>
<dbReference type="EC" id="3.5.4.4" evidence="4"/>
<dbReference type="GO" id="GO:0006154">
    <property type="term" value="P:adenosine catabolic process"/>
    <property type="evidence" value="ECO:0007669"/>
    <property type="project" value="InterPro"/>
</dbReference>
<evidence type="ECO:0000256" key="2">
    <source>
        <dbReference type="ARBA" id="ARBA00004613"/>
    </source>
</evidence>
<comment type="catalytic activity">
    <reaction evidence="10">
        <text>adenosine + H2O + H(+) = inosine + NH4(+)</text>
        <dbReference type="Rhea" id="RHEA:24408"/>
        <dbReference type="ChEBI" id="CHEBI:15377"/>
        <dbReference type="ChEBI" id="CHEBI:15378"/>
        <dbReference type="ChEBI" id="CHEBI:16335"/>
        <dbReference type="ChEBI" id="CHEBI:17596"/>
        <dbReference type="ChEBI" id="CHEBI:28938"/>
        <dbReference type="EC" id="3.5.4.4"/>
    </reaction>
</comment>
<sequence length="504" mass="58835">MYQRLFAYLVFVGCCYALHLPLPPDELNIYFNERRELLKKSLDDSLGGHLVLNNEERVVNEILERWRNEEFDKGVKNPSEFWASQHFFNAKPHIEKSKVFRIIQKFPKGASLHSHETALVSADYIYYNITFRENIYAMESESGAITLKFFKQHPGAPWSPIAHLRQIDRTFGHRLKEQMTLMRNNTALLHSDVNTIWKEFQHIFDTMKSLLTYKPVFKDYFYQALREQYEDNIKYIEFRSTLPLLYDLYGTVYDQEETVRVYVETTKEFMDDYPDFWGAKLIFAPSRFTNNSVVEHYAHVLSRLDEEFPNFIAGFDLVGQEDPGPPLKDFIPSLLKMTKQSRLFLHAGETLSNGAKTDENLIDAVLLNATRIGHAYAILKHPEVMKKVKEQNIGLEICPISNQVLGLVSDLRNHPANHLIANNYPVIITSDDPSLWGAKGLSYDWYVAFMAMSSRHSDIRLLKQLAYNSILYSSMDLYAKEVALKRWENDWRTFLIQVRKDEIL</sequence>
<comment type="subcellular location">
    <subcellularLocation>
        <location evidence="2">Secreted</location>
    </subcellularLocation>
</comment>
<comment type="similarity">
    <text evidence="3">Belongs to the metallo-dependent hydrolases superfamily. Adenosine and AMP deaminases family. ADGF subfamily.</text>
</comment>
<dbReference type="Gene3D" id="3.20.20.140">
    <property type="entry name" value="Metal-dependent hydrolases"/>
    <property type="match status" value="1"/>
</dbReference>
<dbReference type="InterPro" id="IPR006331">
    <property type="entry name" value="ADGF"/>
</dbReference>